<dbReference type="STRING" id="290052.ASU35_10375"/>
<evidence type="ECO:0000256" key="1">
    <source>
        <dbReference type="SAM" id="Coils"/>
    </source>
</evidence>
<protein>
    <recommendedName>
        <fullName evidence="2">HD/PDEase domain-containing protein</fullName>
    </recommendedName>
</protein>
<gene>
    <name evidence="3" type="ORF">ASU35_10375</name>
</gene>
<dbReference type="InterPro" id="IPR003607">
    <property type="entry name" value="HD/PDEase_dom"/>
</dbReference>
<comment type="caution">
    <text evidence="3">The sequence shown here is derived from an EMBL/GenBank/DDBJ whole genome shotgun (WGS) entry which is preliminary data.</text>
</comment>
<sequence>MTANCVKDHTGKEYPSESAMCKAWGVIYTTYYSRKKRGLSLKECLTKREPNWVTDFRGQRFPDNRAMCDTYGIPQNVYWQRMYRNWDQERALTTPLKERCDSHSIKLVSNVGFTECHAEQLTPGDVELPIEFIDSQSQVDKRRIQFREMCKSIGVNLTAGLAALQYGWGVEDAINGVPEGVKDYRGRVYASVAEMCASYGIDKEEYCNRIKRMWPQKEALLTSMSKKAGYLVSSEQKTVADHKGNKYNSKDEMCEFYRVPKEVVEKRISNNWTLEEALETPVLYKKNTQCKGTDGLMESIQREKEKLQHEAAKEEAERNSLGTEEVVAEVEEPVQVVEPEVQDFKDEVLVTDTVKQSGNCNTFFAKVFRMKYIDRWALMRNVEKESVSQHTTEVAILAHALATIGNVYFNKGYDCNSIAVKALFHDVTEVVTGDMPTPIKYANDAILKCYKEIETEAADSLINNLPEGMRWTYEKLLKEQDTTKLVKAADTLAAYLKSCSEVQAGNQEFTEAKESLYSKLMTMRSHEVVKFMELFEQTFSSSLDELHS</sequence>
<feature type="coiled-coil region" evidence="1">
    <location>
        <begin position="297"/>
        <end position="324"/>
    </location>
</feature>
<dbReference type="AlphaFoldDB" id="A0A0V8QEY2"/>
<name>A0A0V8QEY2_9FIRM</name>
<evidence type="ECO:0000313" key="4">
    <source>
        <dbReference type="Proteomes" id="UP000054874"/>
    </source>
</evidence>
<dbReference type="EMBL" id="LNAM01000152">
    <property type="protein sequence ID" value="KSV59153.1"/>
    <property type="molecule type" value="Genomic_DNA"/>
</dbReference>
<accession>A0A0V8QEY2</accession>
<dbReference type="SMART" id="SM00471">
    <property type="entry name" value="HDc"/>
    <property type="match status" value="1"/>
</dbReference>
<keyword evidence="4" id="KW-1185">Reference proteome</keyword>
<dbReference type="SUPFAM" id="SSF109604">
    <property type="entry name" value="HD-domain/PDEase-like"/>
    <property type="match status" value="1"/>
</dbReference>
<feature type="domain" description="HD/PDEase" evidence="2">
    <location>
        <begin position="383"/>
        <end position="504"/>
    </location>
</feature>
<dbReference type="RefSeq" id="WP_058352624.1">
    <property type="nucleotide sequence ID" value="NZ_CABMMD010000152.1"/>
</dbReference>
<dbReference type="Proteomes" id="UP000054874">
    <property type="component" value="Unassembled WGS sequence"/>
</dbReference>
<organism evidence="3 4">
    <name type="scientific">Acetivibrio ethanolgignens</name>
    <dbReference type="NCBI Taxonomy" id="290052"/>
    <lineage>
        <taxon>Bacteria</taxon>
        <taxon>Bacillati</taxon>
        <taxon>Bacillota</taxon>
        <taxon>Clostridia</taxon>
        <taxon>Eubacteriales</taxon>
        <taxon>Oscillospiraceae</taxon>
        <taxon>Acetivibrio</taxon>
    </lineage>
</organism>
<dbReference type="CDD" id="cd00077">
    <property type="entry name" value="HDc"/>
    <property type="match status" value="1"/>
</dbReference>
<proteinExistence type="predicted"/>
<reference evidence="3 4" key="1">
    <citation type="submission" date="2015-11" db="EMBL/GenBank/DDBJ databases">
        <title>Butyribacter intestini gen. nov., sp. nov., a butyric acid-producing bacterium of the family Lachnospiraceae isolated from the human faeces.</title>
        <authorList>
            <person name="Zou Y."/>
            <person name="Xue W."/>
            <person name="Luo G."/>
            <person name="Lv M."/>
        </authorList>
    </citation>
    <scope>NUCLEOTIDE SEQUENCE [LARGE SCALE GENOMIC DNA]</scope>
    <source>
        <strain evidence="3 4">ACET-33324</strain>
    </source>
</reference>
<dbReference type="Gene3D" id="1.10.3210.10">
    <property type="entry name" value="Hypothetical protein af1432"/>
    <property type="match status" value="1"/>
</dbReference>
<evidence type="ECO:0000259" key="2">
    <source>
        <dbReference type="SMART" id="SM00471"/>
    </source>
</evidence>
<keyword evidence="1" id="KW-0175">Coiled coil</keyword>
<dbReference type="Pfam" id="PF12917">
    <property type="entry name" value="YfbR-like"/>
    <property type="match status" value="1"/>
</dbReference>
<evidence type="ECO:0000313" key="3">
    <source>
        <dbReference type="EMBL" id="KSV59153.1"/>
    </source>
</evidence>
<dbReference type="NCBIfam" id="NF003009">
    <property type="entry name" value="PRK03826.1"/>
    <property type="match status" value="1"/>
</dbReference>